<dbReference type="GO" id="GO:0005634">
    <property type="term" value="C:nucleus"/>
    <property type="evidence" value="ECO:0007669"/>
    <property type="project" value="TreeGrafter"/>
</dbReference>
<dbReference type="GO" id="GO:0000014">
    <property type="term" value="F:single-stranded DNA endodeoxyribonuclease activity"/>
    <property type="evidence" value="ECO:0007669"/>
    <property type="project" value="TreeGrafter"/>
</dbReference>
<dbReference type="GO" id="GO:0003697">
    <property type="term" value="F:single-stranded DNA binding"/>
    <property type="evidence" value="ECO:0007669"/>
    <property type="project" value="TreeGrafter"/>
</dbReference>
<dbReference type="GO" id="GO:0031297">
    <property type="term" value="P:replication fork processing"/>
    <property type="evidence" value="ECO:0007669"/>
    <property type="project" value="TreeGrafter"/>
</dbReference>
<sequence length="165" mass="19072">MPHDLKLSQLHLHNTTLFLFLFGQEPAEIDGRAKEGYKKVAPARCTVYKWHSKFTSDNYSIEDEDRPRRSMELDLDGLRSLSKPIRIKLLMNWQSLLGIQSTVIRGLKQIGKVRKLGRWVPHALTLKRRNGSGVFISMYSEELFILHPTMPRASIFVTSFPSYDL</sequence>
<dbReference type="GO" id="GO:0006303">
    <property type="term" value="P:double-strand break repair via nonhomologous end joining"/>
    <property type="evidence" value="ECO:0007669"/>
    <property type="project" value="TreeGrafter"/>
</dbReference>
<dbReference type="GO" id="GO:0044774">
    <property type="term" value="P:mitotic DNA integrity checkpoint signaling"/>
    <property type="evidence" value="ECO:0007669"/>
    <property type="project" value="TreeGrafter"/>
</dbReference>
<dbReference type="GO" id="GO:0044547">
    <property type="term" value="F:DNA topoisomerase binding"/>
    <property type="evidence" value="ECO:0007669"/>
    <property type="project" value="TreeGrafter"/>
</dbReference>
<dbReference type="GO" id="GO:0000729">
    <property type="term" value="P:DNA double-strand break processing"/>
    <property type="evidence" value="ECO:0007669"/>
    <property type="project" value="TreeGrafter"/>
</dbReference>
<evidence type="ECO:0000313" key="2">
    <source>
        <dbReference type="WBParaSite" id="HCON_00175540-00001"/>
    </source>
</evidence>
<reference evidence="2" key="1">
    <citation type="submission" date="2020-12" db="UniProtKB">
        <authorList>
            <consortium name="WormBaseParasite"/>
        </authorList>
    </citation>
    <scope>IDENTIFICATION</scope>
    <source>
        <strain evidence="2">MHco3</strain>
    </source>
</reference>
<dbReference type="OrthoDB" id="5870084at2759"/>
<organism evidence="1 2">
    <name type="scientific">Haemonchus contortus</name>
    <name type="common">Barber pole worm</name>
    <dbReference type="NCBI Taxonomy" id="6289"/>
    <lineage>
        <taxon>Eukaryota</taxon>
        <taxon>Metazoa</taxon>
        <taxon>Ecdysozoa</taxon>
        <taxon>Nematoda</taxon>
        <taxon>Chromadorea</taxon>
        <taxon>Rhabditida</taxon>
        <taxon>Rhabditina</taxon>
        <taxon>Rhabditomorpha</taxon>
        <taxon>Strongyloidea</taxon>
        <taxon>Trichostrongylidae</taxon>
        <taxon>Haemonchus</taxon>
    </lineage>
</organism>
<dbReference type="GO" id="GO:0000793">
    <property type="term" value="C:condensed chromosome"/>
    <property type="evidence" value="ECO:0007669"/>
    <property type="project" value="TreeGrafter"/>
</dbReference>
<dbReference type="GO" id="GO:0015074">
    <property type="term" value="P:DNA integration"/>
    <property type="evidence" value="ECO:0007669"/>
    <property type="project" value="TreeGrafter"/>
</dbReference>
<dbReference type="GO" id="GO:0042800">
    <property type="term" value="F:histone H3K4 methyltransferase activity"/>
    <property type="evidence" value="ECO:0007669"/>
    <property type="project" value="TreeGrafter"/>
</dbReference>
<dbReference type="WBParaSite" id="HCON_00175540-00001">
    <property type="protein sequence ID" value="HCON_00175540-00001"/>
    <property type="gene ID" value="HCON_00175540"/>
</dbReference>
<dbReference type="Proteomes" id="UP000025227">
    <property type="component" value="Unplaced"/>
</dbReference>
<dbReference type="GO" id="GO:0035861">
    <property type="term" value="C:site of double-strand break"/>
    <property type="evidence" value="ECO:0007669"/>
    <property type="project" value="TreeGrafter"/>
</dbReference>
<dbReference type="GO" id="GO:0003690">
    <property type="term" value="F:double-stranded DNA binding"/>
    <property type="evidence" value="ECO:0007669"/>
    <property type="project" value="TreeGrafter"/>
</dbReference>
<accession>A0A7I5EEC6</accession>
<dbReference type="InterPro" id="IPR052709">
    <property type="entry name" value="Transposase-MT_Hybrid"/>
</dbReference>
<dbReference type="PANTHER" id="PTHR46060">
    <property type="entry name" value="MARINER MOS1 TRANSPOSASE-LIKE PROTEIN"/>
    <property type="match status" value="1"/>
</dbReference>
<proteinExistence type="predicted"/>
<dbReference type="AlphaFoldDB" id="A0A7I5EEC6"/>
<dbReference type="GO" id="GO:0046975">
    <property type="term" value="F:histone H3K36 methyltransferase activity"/>
    <property type="evidence" value="ECO:0007669"/>
    <property type="project" value="TreeGrafter"/>
</dbReference>
<evidence type="ECO:0000313" key="1">
    <source>
        <dbReference type="Proteomes" id="UP000025227"/>
    </source>
</evidence>
<keyword evidence="1" id="KW-1185">Reference proteome</keyword>
<dbReference type="PANTHER" id="PTHR46060:SF2">
    <property type="entry name" value="HISTONE-LYSINE N-METHYLTRANSFERASE SETMAR"/>
    <property type="match status" value="1"/>
</dbReference>
<name>A0A7I5EEC6_HAECO</name>
<protein>
    <submittedName>
        <fullName evidence="2">HTH_48 domain-containing protein</fullName>
    </submittedName>
</protein>